<feature type="region of interest" description="Disordered" evidence="1">
    <location>
        <begin position="8"/>
        <end position="52"/>
    </location>
</feature>
<protein>
    <submittedName>
        <fullName evidence="2">Uncharacterized protein</fullName>
    </submittedName>
</protein>
<dbReference type="EMBL" id="RDQH01000337">
    <property type="protein sequence ID" value="RXH83084.1"/>
    <property type="molecule type" value="Genomic_DNA"/>
</dbReference>
<sequence>MFAWLFQRFQPQPQPPYSPGTQQSGQSQPPPPQQTGQSQSPPTYPYAGHNQQPPYPMSRLIKCQYIDPRWLLLVLNFQLGGFAEMLEGVGSNVDLSRMLASNIGLKDEKDLCHVQVTNIHHSSSLVSASWSLAPLARPG</sequence>
<reference evidence="2 3" key="1">
    <citation type="submission" date="2018-10" db="EMBL/GenBank/DDBJ databases">
        <title>A high-quality apple genome assembly.</title>
        <authorList>
            <person name="Hu J."/>
        </authorList>
    </citation>
    <scope>NUCLEOTIDE SEQUENCE [LARGE SCALE GENOMIC DNA]</scope>
    <source>
        <strain evidence="3">cv. HFTH1</strain>
        <tissue evidence="2">Young leaf</tissue>
    </source>
</reference>
<dbReference type="Proteomes" id="UP000290289">
    <property type="component" value="Chromosome 11"/>
</dbReference>
<dbReference type="AlphaFoldDB" id="A0A498ILP3"/>
<organism evidence="2 3">
    <name type="scientific">Malus domestica</name>
    <name type="common">Apple</name>
    <name type="synonym">Pyrus malus</name>
    <dbReference type="NCBI Taxonomy" id="3750"/>
    <lineage>
        <taxon>Eukaryota</taxon>
        <taxon>Viridiplantae</taxon>
        <taxon>Streptophyta</taxon>
        <taxon>Embryophyta</taxon>
        <taxon>Tracheophyta</taxon>
        <taxon>Spermatophyta</taxon>
        <taxon>Magnoliopsida</taxon>
        <taxon>eudicotyledons</taxon>
        <taxon>Gunneridae</taxon>
        <taxon>Pentapetalae</taxon>
        <taxon>rosids</taxon>
        <taxon>fabids</taxon>
        <taxon>Rosales</taxon>
        <taxon>Rosaceae</taxon>
        <taxon>Amygdaloideae</taxon>
        <taxon>Maleae</taxon>
        <taxon>Malus</taxon>
    </lineage>
</organism>
<evidence type="ECO:0000313" key="2">
    <source>
        <dbReference type="EMBL" id="RXH83084.1"/>
    </source>
</evidence>
<evidence type="ECO:0000313" key="3">
    <source>
        <dbReference type="Proteomes" id="UP000290289"/>
    </source>
</evidence>
<evidence type="ECO:0000256" key="1">
    <source>
        <dbReference type="SAM" id="MobiDB-lite"/>
    </source>
</evidence>
<accession>A0A498ILP3</accession>
<comment type="caution">
    <text evidence="2">The sequence shown here is derived from an EMBL/GenBank/DDBJ whole genome shotgun (WGS) entry which is preliminary data.</text>
</comment>
<keyword evidence="3" id="KW-1185">Reference proteome</keyword>
<name>A0A498ILP3_MALDO</name>
<proteinExistence type="predicted"/>
<gene>
    <name evidence="2" type="ORF">DVH24_003582</name>
</gene>